<reference evidence="5 6" key="1">
    <citation type="submission" date="2020-08" db="EMBL/GenBank/DDBJ databases">
        <title>Genomic Encyclopedia of Type Strains, Phase IV (KMG-IV): sequencing the most valuable type-strain genomes for metagenomic binning, comparative biology and taxonomic classification.</title>
        <authorList>
            <person name="Goeker M."/>
        </authorList>
    </citation>
    <scope>NUCLEOTIDE SEQUENCE [LARGE SCALE GENOMIC DNA]</scope>
    <source>
        <strain evidence="5 6">DSM 16268</strain>
    </source>
</reference>
<dbReference type="EMBL" id="JACHOO010000010">
    <property type="protein sequence ID" value="MBB5754852.1"/>
    <property type="molecule type" value="Genomic_DNA"/>
</dbReference>
<dbReference type="RefSeq" id="WP_183858278.1">
    <property type="nucleotide sequence ID" value="NZ_JACHOO010000010.1"/>
</dbReference>
<evidence type="ECO:0000256" key="4">
    <source>
        <dbReference type="SAM" id="SignalP"/>
    </source>
</evidence>
<dbReference type="PANTHER" id="PTHR30024:SF47">
    <property type="entry name" value="TAURINE-BINDING PERIPLASMIC PROTEIN"/>
    <property type="match status" value="1"/>
</dbReference>
<dbReference type="Proteomes" id="UP000523821">
    <property type="component" value="Unassembled WGS sequence"/>
</dbReference>
<dbReference type="SUPFAM" id="SSF53850">
    <property type="entry name" value="Periplasmic binding protein-like II"/>
    <property type="match status" value="1"/>
</dbReference>
<protein>
    <submittedName>
        <fullName evidence="5">NitT/TauT family transport system substrate-binding protein</fullName>
    </submittedName>
</protein>
<evidence type="ECO:0000313" key="5">
    <source>
        <dbReference type="EMBL" id="MBB5754852.1"/>
    </source>
</evidence>
<accession>A0A7W9L3S6</accession>
<gene>
    <name evidence="5" type="ORF">GGQ63_003944</name>
</gene>
<keyword evidence="3 4" id="KW-0732">Signal</keyword>
<name>A0A7W9L3S6_9HYPH</name>
<comment type="caution">
    <text evidence="5">The sequence shown here is derived from an EMBL/GenBank/DDBJ whole genome shotgun (WGS) entry which is preliminary data.</text>
</comment>
<comment type="subcellular location">
    <subcellularLocation>
        <location evidence="1">Periplasm</location>
    </subcellularLocation>
</comment>
<feature type="signal peptide" evidence="4">
    <location>
        <begin position="1"/>
        <end position="27"/>
    </location>
</feature>
<evidence type="ECO:0000256" key="3">
    <source>
        <dbReference type="ARBA" id="ARBA00022729"/>
    </source>
</evidence>
<evidence type="ECO:0000313" key="6">
    <source>
        <dbReference type="Proteomes" id="UP000523821"/>
    </source>
</evidence>
<comment type="similarity">
    <text evidence="2">Belongs to the bacterial solute-binding protein SsuA/TauA family.</text>
</comment>
<dbReference type="Gene3D" id="3.40.190.10">
    <property type="entry name" value="Periplasmic binding protein-like II"/>
    <property type="match status" value="2"/>
</dbReference>
<feature type="chain" id="PRO_5031106087" evidence="4">
    <location>
        <begin position="28"/>
        <end position="357"/>
    </location>
</feature>
<dbReference type="PANTHER" id="PTHR30024">
    <property type="entry name" value="ALIPHATIC SULFONATES-BINDING PROTEIN-RELATED"/>
    <property type="match status" value="1"/>
</dbReference>
<sequence length="357" mass="36939">MRFIRSLPLVLAATLAAAPLAIAPAEAAPKKDFKVAWSIYVGWMPWGWAADHGVVKKWADKYGISIEVTQFNDYIESVNQYTAADFDAVTVTNMDALSIPSAGGVDTTAVIVGDYSNGNDMVIAKNAADVAALKGEKINLVELSVSHYLLARALESAGLAEKDVTVVNTSDADMVAAAATADVTTVVTWNPLASEILAAGNGKAIFDSSKIPGEIMDLMVAKTDVLADNPEFGKALAGIWYDTMAVMTADTPEGAAARAAMGAASGTDQAGFEAQLAATKLFPTPAEAVGFATSPELKAKMDAVRQFLFAKGLLGSGAPSADVIGIALGDGEVLGDAGNVKLRFDPTFMKAAADGAL</sequence>
<keyword evidence="6" id="KW-1185">Reference proteome</keyword>
<dbReference type="NCBIfam" id="TIGR03427">
    <property type="entry name" value="ABC_peri_uca"/>
    <property type="match status" value="1"/>
</dbReference>
<dbReference type="AlphaFoldDB" id="A0A7W9L3S6"/>
<dbReference type="GO" id="GO:0042597">
    <property type="term" value="C:periplasmic space"/>
    <property type="evidence" value="ECO:0007669"/>
    <property type="project" value="UniProtKB-SubCell"/>
</dbReference>
<dbReference type="InterPro" id="IPR017793">
    <property type="entry name" value="ABC_transptr_urea-assoc_sub-bd"/>
</dbReference>
<evidence type="ECO:0000256" key="2">
    <source>
        <dbReference type="ARBA" id="ARBA00010742"/>
    </source>
</evidence>
<organism evidence="5 6">
    <name type="scientific">Prosthecomicrobium pneumaticum</name>
    <dbReference type="NCBI Taxonomy" id="81895"/>
    <lineage>
        <taxon>Bacteria</taxon>
        <taxon>Pseudomonadati</taxon>
        <taxon>Pseudomonadota</taxon>
        <taxon>Alphaproteobacteria</taxon>
        <taxon>Hyphomicrobiales</taxon>
        <taxon>Kaistiaceae</taxon>
        <taxon>Prosthecomicrobium</taxon>
    </lineage>
</organism>
<proteinExistence type="inferred from homology"/>
<evidence type="ECO:0000256" key="1">
    <source>
        <dbReference type="ARBA" id="ARBA00004418"/>
    </source>
</evidence>
<dbReference type="Pfam" id="PF13379">
    <property type="entry name" value="NMT1_2"/>
    <property type="match status" value="1"/>
</dbReference>